<sequence length="163" mass="18724">MLKDVNNIVFIYIFPPFQKARQRKVKLSLESAPSDLGLGKAVQLHYADPSRQRLSYITHHIVLLGTCQPKISQFFPSVAHDLNLFKKLRGLLYFVDNDRRPVRLKEKNGIALCERPYHRVVKAHISPALPLGQMLQHSSLTNLPRSRDQDSLKESAHMQKFSL</sequence>
<dbReference type="AlphaFoldDB" id="A0A645BRI9"/>
<evidence type="ECO:0000313" key="1">
    <source>
        <dbReference type="EMBL" id="MPM67822.1"/>
    </source>
</evidence>
<protein>
    <submittedName>
        <fullName evidence="1">Uncharacterized protein</fullName>
    </submittedName>
</protein>
<proteinExistence type="predicted"/>
<reference evidence="1" key="1">
    <citation type="submission" date="2019-08" db="EMBL/GenBank/DDBJ databases">
        <authorList>
            <person name="Kucharzyk K."/>
            <person name="Murdoch R.W."/>
            <person name="Higgins S."/>
            <person name="Loffler F."/>
        </authorList>
    </citation>
    <scope>NUCLEOTIDE SEQUENCE</scope>
</reference>
<organism evidence="1">
    <name type="scientific">bioreactor metagenome</name>
    <dbReference type="NCBI Taxonomy" id="1076179"/>
    <lineage>
        <taxon>unclassified sequences</taxon>
        <taxon>metagenomes</taxon>
        <taxon>ecological metagenomes</taxon>
    </lineage>
</organism>
<accession>A0A645BRI9</accession>
<dbReference type="EMBL" id="VSSQ01021911">
    <property type="protein sequence ID" value="MPM67822.1"/>
    <property type="molecule type" value="Genomic_DNA"/>
</dbReference>
<gene>
    <name evidence="1" type="ORF">SDC9_114747</name>
</gene>
<comment type="caution">
    <text evidence="1">The sequence shown here is derived from an EMBL/GenBank/DDBJ whole genome shotgun (WGS) entry which is preliminary data.</text>
</comment>
<name>A0A645BRI9_9ZZZZ</name>